<feature type="region of interest" description="Disordered" evidence="1">
    <location>
        <begin position="1"/>
        <end position="42"/>
    </location>
</feature>
<dbReference type="VEuPathDB" id="GiardiaDB:GLP15_872"/>
<dbReference type="Proteomes" id="UP000008974">
    <property type="component" value="Unassembled WGS sequence"/>
</dbReference>
<evidence type="ECO:0000313" key="3">
    <source>
        <dbReference type="Proteomes" id="UP000008974"/>
    </source>
</evidence>
<dbReference type="SUPFAM" id="SSF50978">
    <property type="entry name" value="WD40 repeat-like"/>
    <property type="match status" value="1"/>
</dbReference>
<proteinExistence type="predicted"/>
<dbReference type="AlphaFoldDB" id="E1F3S4"/>
<accession>E1F3S4</accession>
<evidence type="ECO:0000256" key="1">
    <source>
        <dbReference type="SAM" id="MobiDB-lite"/>
    </source>
</evidence>
<dbReference type="InterPro" id="IPR036322">
    <property type="entry name" value="WD40_repeat_dom_sf"/>
</dbReference>
<name>E1F3S4_GIAIA</name>
<sequence>MYGQQSSGTQGFGLNFFNQGQQPGQQNPFQTTQGNSLSSTFGNAFSASTTNQFLGTKVNTGQPNVFNQPQNQFNTSSSNFLSTPQIGGFNNSINKPSTGPGQSSFGGFGTSFGQGYTGTTQQSNSFGTLGGQTTSMGTGMFNQQQNNLFSGSMINNQGTMGTTMGFGNAVSQMSNQSGNTCIYNTVSNTNADVVCIQIIDKTDFVYGLIDGTVAIGSTTAPQTPIQQFKLPSPVLSLAVNNNKEIFTGTMSGLYVIQQGSQPMQVGTYSGPVFQVVTIGKYIFHSEMVLTQAGPKRMTQQSQNSWSAHVNTGSQENLPIAYTIKVGMYDGTYKPELDVAEAACSGRFFLVSTGTTTGGSFSCVLMVPNINSERPFVIYNIKQGGVSVSSKITITEDTSVNMKLNSIVGNKRLSSGVIGCGYDRVGLKAMITTNDRCMLVYDLNNKLVNQKQLQFPILHAFYSDHHRTFLFTAGTEIAYYQVSGSNNGEWGKIPGTSFGEICSFSIDDEKIAIAIGNANALYQGTPSQGTSGQARVSVALVNLPSIRQGGYTGSYYSLSNKTPTSVI</sequence>
<reference evidence="2 3" key="1">
    <citation type="journal article" date="2010" name="BMC Genomics">
        <title>Genome analysis and comparative genomics of a Giardia intestinalis assemblage E isolate.</title>
        <authorList>
            <person name="Jerlstrom-Hultqvist J."/>
            <person name="Franzen O."/>
            <person name="Ankarklev J."/>
            <person name="Xu F."/>
            <person name="Nohynkova E."/>
            <person name="Andersson J.O."/>
            <person name="Svard S.G."/>
            <person name="Andersson B."/>
        </authorList>
    </citation>
    <scope>NUCLEOTIDE SEQUENCE [LARGE SCALE GENOMIC DNA]</scope>
    <source>
        <strain evidence="2 3">P15</strain>
    </source>
</reference>
<organism evidence="2 3">
    <name type="scientific">Giardia intestinalis (strain P15)</name>
    <name type="common">Giardia lamblia</name>
    <dbReference type="NCBI Taxonomy" id="658858"/>
    <lineage>
        <taxon>Eukaryota</taxon>
        <taxon>Metamonada</taxon>
        <taxon>Diplomonadida</taxon>
        <taxon>Hexamitidae</taxon>
        <taxon>Giardiinae</taxon>
        <taxon>Giardia</taxon>
    </lineage>
</organism>
<gene>
    <name evidence="2" type="ORF">GLP15_872</name>
</gene>
<dbReference type="OMA" id="TEIAYYQ"/>
<evidence type="ECO:0000313" key="2">
    <source>
        <dbReference type="EMBL" id="EFO62842.1"/>
    </source>
</evidence>
<protein>
    <submittedName>
        <fullName evidence="2">Uncharacterized protein</fullName>
    </submittedName>
</protein>
<dbReference type="OrthoDB" id="10256390at2759"/>
<feature type="compositionally biased region" description="Low complexity" evidence="1">
    <location>
        <begin position="8"/>
        <end position="35"/>
    </location>
</feature>
<dbReference type="EMBL" id="ACVC01000159">
    <property type="protein sequence ID" value="EFO62842.1"/>
    <property type="molecule type" value="Genomic_DNA"/>
</dbReference>
<comment type="caution">
    <text evidence="2">The sequence shown here is derived from an EMBL/GenBank/DDBJ whole genome shotgun (WGS) entry which is preliminary data.</text>
</comment>